<evidence type="ECO:0000313" key="5">
    <source>
        <dbReference type="Proteomes" id="UP000284822"/>
    </source>
</evidence>
<dbReference type="InterPro" id="IPR020084">
    <property type="entry name" value="NUDIX_hydrolase_CS"/>
</dbReference>
<keyword evidence="2" id="KW-0378">Hydrolase</keyword>
<comment type="caution">
    <text evidence="4">The sequence shown here is derived from an EMBL/GenBank/DDBJ whole genome shotgun (WGS) entry which is preliminary data.</text>
</comment>
<dbReference type="Proteomes" id="UP000284822">
    <property type="component" value="Unassembled WGS sequence"/>
</dbReference>
<organism evidence="4 5">
    <name type="scientific">Bombilactobacillus bombi</name>
    <dbReference type="NCBI Taxonomy" id="1303590"/>
    <lineage>
        <taxon>Bacteria</taxon>
        <taxon>Bacillati</taxon>
        <taxon>Bacillota</taxon>
        <taxon>Bacilli</taxon>
        <taxon>Lactobacillales</taxon>
        <taxon>Lactobacillaceae</taxon>
        <taxon>Bombilactobacillus</taxon>
    </lineage>
</organism>
<dbReference type="CDD" id="cd18875">
    <property type="entry name" value="NUDIX_Hydrolase"/>
    <property type="match status" value="1"/>
</dbReference>
<dbReference type="SUPFAM" id="SSF55811">
    <property type="entry name" value="Nudix"/>
    <property type="match status" value="1"/>
</dbReference>
<proteinExistence type="inferred from homology"/>
<reference evidence="4 5" key="1">
    <citation type="submission" date="2018-07" db="EMBL/GenBank/DDBJ databases">
        <title>Genome sequences of six Lactobacillus spp. isolated from bumble bee guts.</title>
        <authorList>
            <person name="Motta E.V.S."/>
            <person name="Moran N.A."/>
        </authorList>
    </citation>
    <scope>NUCLEOTIDE SEQUENCE [LARGE SCALE GENOMIC DNA]</scope>
    <source>
        <strain evidence="4 5">LV-8.1</strain>
    </source>
</reference>
<feature type="domain" description="Nudix hydrolase" evidence="3">
    <location>
        <begin position="6"/>
        <end position="131"/>
    </location>
</feature>
<evidence type="ECO:0000313" key="4">
    <source>
        <dbReference type="EMBL" id="RHW48642.1"/>
    </source>
</evidence>
<dbReference type="PANTHER" id="PTHR43736:SF1">
    <property type="entry name" value="DIHYDRONEOPTERIN TRIPHOSPHATE DIPHOSPHATASE"/>
    <property type="match status" value="1"/>
</dbReference>
<dbReference type="GO" id="GO:0016787">
    <property type="term" value="F:hydrolase activity"/>
    <property type="evidence" value="ECO:0007669"/>
    <property type="project" value="UniProtKB-KW"/>
</dbReference>
<protein>
    <submittedName>
        <fullName evidence="4">DNA mismatch repair protein MutT</fullName>
    </submittedName>
</protein>
<dbReference type="PANTHER" id="PTHR43736">
    <property type="entry name" value="ADP-RIBOSE PYROPHOSPHATASE"/>
    <property type="match status" value="1"/>
</dbReference>
<dbReference type="PROSITE" id="PS00893">
    <property type="entry name" value="NUDIX_BOX"/>
    <property type="match status" value="1"/>
</dbReference>
<gene>
    <name evidence="4" type="ORF">DS832_00800</name>
</gene>
<dbReference type="Pfam" id="PF00293">
    <property type="entry name" value="NUDIX"/>
    <property type="match status" value="1"/>
</dbReference>
<accession>A0A417ZD77</accession>
<dbReference type="InterPro" id="IPR000086">
    <property type="entry name" value="NUDIX_hydrolase_dom"/>
</dbReference>
<evidence type="ECO:0000256" key="2">
    <source>
        <dbReference type="ARBA" id="ARBA00022801"/>
    </source>
</evidence>
<evidence type="ECO:0000259" key="3">
    <source>
        <dbReference type="PROSITE" id="PS51462"/>
    </source>
</evidence>
<dbReference type="EMBL" id="QOCS01000003">
    <property type="protein sequence ID" value="RHW48642.1"/>
    <property type="molecule type" value="Genomic_DNA"/>
</dbReference>
<sequence>MSRARLITLTNMCMITNFAGEILVQDRNKPTWPGITFPGGHVEVGESLQAAMIREVQEETDLVISHPRLCGIMDFTTETQEGYLVLLYKTQSFSGKIRSSNEGEIFWINPQDLPKYHLAPDFWEMYQVIINDNLSELYGTGSGNTWQTQSL</sequence>
<dbReference type="RefSeq" id="WP_118909962.1">
    <property type="nucleotide sequence ID" value="NZ_QOCS01000003.1"/>
</dbReference>
<dbReference type="Gene3D" id="3.90.79.10">
    <property type="entry name" value="Nucleoside Triphosphate Pyrophosphohydrolase"/>
    <property type="match status" value="1"/>
</dbReference>
<evidence type="ECO:0000256" key="1">
    <source>
        <dbReference type="ARBA" id="ARBA00005582"/>
    </source>
</evidence>
<comment type="similarity">
    <text evidence="1">Belongs to the Nudix hydrolase family.</text>
</comment>
<dbReference type="PROSITE" id="PS51462">
    <property type="entry name" value="NUDIX"/>
    <property type="match status" value="1"/>
</dbReference>
<dbReference type="AlphaFoldDB" id="A0A417ZD77"/>
<dbReference type="InterPro" id="IPR015797">
    <property type="entry name" value="NUDIX_hydrolase-like_dom_sf"/>
</dbReference>
<name>A0A417ZD77_9LACO</name>